<evidence type="ECO:0000313" key="2">
    <source>
        <dbReference type="Proteomes" id="UP000053244"/>
    </source>
</evidence>
<keyword evidence="2" id="KW-1185">Reference proteome</keyword>
<name>A0A0X3VB38_9ACTN</name>
<protein>
    <submittedName>
        <fullName evidence="1">Uncharacterized protein</fullName>
    </submittedName>
</protein>
<comment type="caution">
    <text evidence="1">The sequence shown here is derived from an EMBL/GenBank/DDBJ whole genome shotgun (WGS) entry which is preliminary data.</text>
</comment>
<reference evidence="1 2" key="1">
    <citation type="submission" date="2015-10" db="EMBL/GenBank/DDBJ databases">
        <authorList>
            <person name="Gilbert D.G."/>
        </authorList>
    </citation>
    <scope>NUCLEOTIDE SEQUENCE [LARGE SCALE GENOMIC DNA]</scope>
    <source>
        <strain evidence="1 2">NRRL B-16712</strain>
    </source>
</reference>
<organism evidence="1 2">
    <name type="scientific">Actinoplanes awajinensis subsp. mycoplanecinus</name>
    <dbReference type="NCBI Taxonomy" id="135947"/>
    <lineage>
        <taxon>Bacteria</taxon>
        <taxon>Bacillati</taxon>
        <taxon>Actinomycetota</taxon>
        <taxon>Actinomycetes</taxon>
        <taxon>Micromonosporales</taxon>
        <taxon>Micromonosporaceae</taxon>
        <taxon>Actinoplanes</taxon>
    </lineage>
</organism>
<dbReference type="AlphaFoldDB" id="A0A0X3VB38"/>
<sequence>MQMFGRFRDERPPLQRALEAASALKPGTWESVESLAQLAIACKGTPDAGRIYQSAYETAAELKPGTYDSVRALAWLHRAGEELRSA</sequence>
<accession>A0A0X3VB38</accession>
<evidence type="ECO:0000313" key="1">
    <source>
        <dbReference type="EMBL" id="KUL41960.1"/>
    </source>
</evidence>
<proteinExistence type="predicted"/>
<dbReference type="Proteomes" id="UP000053244">
    <property type="component" value="Unassembled WGS sequence"/>
</dbReference>
<gene>
    <name evidence="1" type="ORF">ADL15_02840</name>
</gene>
<dbReference type="EMBL" id="LLZH01000008">
    <property type="protein sequence ID" value="KUL41960.1"/>
    <property type="molecule type" value="Genomic_DNA"/>
</dbReference>